<protein>
    <submittedName>
        <fullName evidence="3">Uncharacterized protein</fullName>
    </submittedName>
</protein>
<keyword evidence="1" id="KW-0472">Membrane</keyword>
<name>A0A1I7W938_HETBA</name>
<organism evidence="2 3">
    <name type="scientific">Heterorhabditis bacteriophora</name>
    <name type="common">Entomopathogenic nematode worm</name>
    <dbReference type="NCBI Taxonomy" id="37862"/>
    <lineage>
        <taxon>Eukaryota</taxon>
        <taxon>Metazoa</taxon>
        <taxon>Ecdysozoa</taxon>
        <taxon>Nematoda</taxon>
        <taxon>Chromadorea</taxon>
        <taxon>Rhabditida</taxon>
        <taxon>Rhabditina</taxon>
        <taxon>Rhabditomorpha</taxon>
        <taxon>Strongyloidea</taxon>
        <taxon>Heterorhabditidae</taxon>
        <taxon>Heterorhabditis</taxon>
    </lineage>
</organism>
<keyword evidence="2" id="KW-1185">Reference proteome</keyword>
<reference evidence="3" key="1">
    <citation type="submission" date="2016-11" db="UniProtKB">
        <authorList>
            <consortium name="WormBaseParasite"/>
        </authorList>
    </citation>
    <scope>IDENTIFICATION</scope>
</reference>
<accession>A0A1I7W938</accession>
<evidence type="ECO:0000313" key="3">
    <source>
        <dbReference type="WBParaSite" id="Hba_01161"/>
    </source>
</evidence>
<dbReference type="Proteomes" id="UP000095283">
    <property type="component" value="Unplaced"/>
</dbReference>
<keyword evidence="1" id="KW-1133">Transmembrane helix</keyword>
<sequence>MSSKISVVFAPKREYYNFNAFIKTLIYCLILTYFSLNSHYPFIMDYS</sequence>
<proteinExistence type="predicted"/>
<dbReference type="WBParaSite" id="Hba_01161">
    <property type="protein sequence ID" value="Hba_01161"/>
    <property type="gene ID" value="Hba_01161"/>
</dbReference>
<keyword evidence="1" id="KW-0812">Transmembrane</keyword>
<dbReference type="AlphaFoldDB" id="A0A1I7W938"/>
<evidence type="ECO:0000256" key="1">
    <source>
        <dbReference type="SAM" id="Phobius"/>
    </source>
</evidence>
<feature type="transmembrane region" description="Helical" evidence="1">
    <location>
        <begin position="20"/>
        <end position="36"/>
    </location>
</feature>
<evidence type="ECO:0000313" key="2">
    <source>
        <dbReference type="Proteomes" id="UP000095283"/>
    </source>
</evidence>